<dbReference type="Pfam" id="PF13768">
    <property type="entry name" value="VWA_3"/>
    <property type="match status" value="1"/>
</dbReference>
<dbReference type="InterPro" id="IPR002035">
    <property type="entry name" value="VWF_A"/>
</dbReference>
<dbReference type="PROSITE" id="PS50234">
    <property type="entry name" value="VWFA"/>
    <property type="match status" value="1"/>
</dbReference>
<evidence type="ECO:0000259" key="3">
    <source>
        <dbReference type="PROSITE" id="PS51468"/>
    </source>
</evidence>
<keyword evidence="5" id="KW-1185">Reference proteome</keyword>
<comment type="caution">
    <text evidence="4">The sequence shown here is derived from an EMBL/GenBank/DDBJ whole genome shotgun (WGS) entry which is preliminary data.</text>
</comment>
<evidence type="ECO:0000259" key="2">
    <source>
        <dbReference type="PROSITE" id="PS50234"/>
    </source>
</evidence>
<name>A0A9N9VA81_9HYPO</name>
<reference evidence="4" key="1">
    <citation type="submission" date="2021-10" db="EMBL/GenBank/DDBJ databases">
        <authorList>
            <person name="Piombo E."/>
        </authorList>
    </citation>
    <scope>NUCLEOTIDE SEQUENCE</scope>
</reference>
<dbReference type="OrthoDB" id="1729737at2759"/>
<dbReference type="SMART" id="SM00327">
    <property type="entry name" value="VWA"/>
    <property type="match status" value="1"/>
</dbReference>
<dbReference type="PROSITE" id="PS51468">
    <property type="entry name" value="VIT"/>
    <property type="match status" value="1"/>
</dbReference>
<feature type="domain" description="VWFA" evidence="2">
    <location>
        <begin position="360"/>
        <end position="533"/>
    </location>
</feature>
<gene>
    <name evidence="4" type="ORF">CRHIZ90672A_00010253</name>
</gene>
<feature type="region of interest" description="Disordered" evidence="1">
    <location>
        <begin position="744"/>
        <end position="788"/>
    </location>
</feature>
<dbReference type="Pfam" id="PF08487">
    <property type="entry name" value="VIT"/>
    <property type="match status" value="1"/>
</dbReference>
<evidence type="ECO:0000256" key="1">
    <source>
        <dbReference type="SAM" id="MobiDB-lite"/>
    </source>
</evidence>
<protein>
    <submittedName>
        <fullName evidence="4">Uncharacterized protein</fullName>
    </submittedName>
</protein>
<evidence type="ECO:0000313" key="5">
    <source>
        <dbReference type="Proteomes" id="UP000696573"/>
    </source>
</evidence>
<feature type="domain" description="VIT" evidence="3">
    <location>
        <begin position="65"/>
        <end position="194"/>
    </location>
</feature>
<dbReference type="InterPro" id="IPR036465">
    <property type="entry name" value="vWFA_dom_sf"/>
</dbReference>
<accession>A0A9N9VA81</accession>
<sequence length="788" mass="87330">MSIFGPTISWDPREPLPLELQRQKGSLTARKYDASPIKRAITGNAPFVMNYVQAQPENLAVKQDKLPDLTTEKDGQNLLAPWSIEIDASIVQDTASVQVTQVFWNNSTTLIPQGTYTFPLPAGCSVTEFTCQIGSRVLKGTVKPKKEAQEAFNEHVAAGRMVGLLNQDTTEIFSATLGNIPPDTRVTVKISYITLLKYHLVSGEENKETSTFTIPTCLASRYGPQPRFTGTTTTDVKQGLTLNIKVLDSRVIHTIRSSTHKIKVKERAELQAANSWADLADEKSGKVLLGQTSLVQLDQGPMFLDRDFALEIVVDVGKGNATPEVWIEHHPVDPNQAALMAILQPGLLNQIPKTPPRQREILFLVDQSGSMDDKIDSLKSAMHFFLKGIPLGNKFNIARFGSTFTSWCPQSVQYSGESLEAALAYVSSSIDADMGGTEILDAVNSMLGSRDTEILTDIFILTDGQVWRLDQLLATVKDARKSSFNRIRFFCLGIGDQVSHDLVEGIASMGGGYAEVVPASEQNSWESKLLSMEAASVENGPIGEVKIYLETHEGKAINCPINTTSPSELQNLNPFIRNRVYMLFDQGMTKDFRSLGDRKQYFLKLLLDHQHFDGSFECATDEEFVCLLGQDTFDAVAGLVDHTRSRSLYFTIAVIYVLEQHFASHKRLWHMMHSKASSYIKDALEQITTNEMEVICDGLRGIRSPLDQVGLRLEQKDGNPGKQSMPSECADQTSKRLLETPLRDQADKGHQNIQHCEVIVSGGNRPEDPQSDPVTQQARRVIEIAPLD</sequence>
<dbReference type="AlphaFoldDB" id="A0A9N9VA81"/>
<dbReference type="InterPro" id="IPR013694">
    <property type="entry name" value="VIT"/>
</dbReference>
<dbReference type="SMART" id="SM00609">
    <property type="entry name" value="VIT"/>
    <property type="match status" value="1"/>
</dbReference>
<dbReference type="Proteomes" id="UP000696573">
    <property type="component" value="Unassembled WGS sequence"/>
</dbReference>
<dbReference type="EMBL" id="CABFNQ020000555">
    <property type="protein sequence ID" value="CAH0019534.1"/>
    <property type="molecule type" value="Genomic_DNA"/>
</dbReference>
<evidence type="ECO:0000313" key="4">
    <source>
        <dbReference type="EMBL" id="CAH0019534.1"/>
    </source>
</evidence>
<dbReference type="PANTHER" id="PTHR45737">
    <property type="entry name" value="VON WILLEBRAND FACTOR A DOMAIN-CONTAINING PROTEIN 5A"/>
    <property type="match status" value="1"/>
</dbReference>
<dbReference type="PANTHER" id="PTHR45737:SF6">
    <property type="entry name" value="VON WILLEBRAND FACTOR A DOMAIN-CONTAINING PROTEIN 5A"/>
    <property type="match status" value="1"/>
</dbReference>
<dbReference type="SUPFAM" id="SSF53300">
    <property type="entry name" value="vWA-like"/>
    <property type="match status" value="1"/>
</dbReference>
<organism evidence="4 5">
    <name type="scientific">Clonostachys rhizophaga</name>
    <dbReference type="NCBI Taxonomy" id="160324"/>
    <lineage>
        <taxon>Eukaryota</taxon>
        <taxon>Fungi</taxon>
        <taxon>Dikarya</taxon>
        <taxon>Ascomycota</taxon>
        <taxon>Pezizomycotina</taxon>
        <taxon>Sordariomycetes</taxon>
        <taxon>Hypocreomycetidae</taxon>
        <taxon>Hypocreales</taxon>
        <taxon>Bionectriaceae</taxon>
        <taxon>Clonostachys</taxon>
    </lineage>
</organism>
<proteinExistence type="predicted"/>
<dbReference type="Gene3D" id="3.40.50.410">
    <property type="entry name" value="von Willebrand factor, type A domain"/>
    <property type="match status" value="1"/>
</dbReference>